<dbReference type="EMBL" id="JADBEF010000001">
    <property type="protein sequence ID" value="MBE1557501.1"/>
    <property type="molecule type" value="Genomic_DNA"/>
</dbReference>
<proteinExistence type="predicted"/>
<comment type="caution">
    <text evidence="2">The sequence shown here is derived from an EMBL/GenBank/DDBJ whole genome shotgun (WGS) entry which is preliminary data.</text>
</comment>
<feature type="domain" description="Integrase catalytic" evidence="1">
    <location>
        <begin position="10"/>
        <end position="75"/>
    </location>
</feature>
<dbReference type="InterPro" id="IPR001584">
    <property type="entry name" value="Integrase_cat-core"/>
</dbReference>
<dbReference type="InterPro" id="IPR036397">
    <property type="entry name" value="RNaseH_sf"/>
</dbReference>
<evidence type="ECO:0000313" key="2">
    <source>
        <dbReference type="EMBL" id="MBE1557501.1"/>
    </source>
</evidence>
<dbReference type="InterPro" id="IPR012337">
    <property type="entry name" value="RNaseH-like_sf"/>
</dbReference>
<evidence type="ECO:0000259" key="1">
    <source>
        <dbReference type="Pfam" id="PF13683"/>
    </source>
</evidence>
<accession>A0ABR9K6T0</accession>
<reference evidence="2 3" key="1">
    <citation type="submission" date="2020-10" db="EMBL/GenBank/DDBJ databases">
        <title>Sequencing the genomes of 1000 actinobacteria strains.</title>
        <authorList>
            <person name="Klenk H.-P."/>
        </authorList>
    </citation>
    <scope>NUCLEOTIDE SEQUENCE [LARGE SCALE GENOMIC DNA]</scope>
    <source>
        <strain evidence="2 3">DSM 43748</strain>
    </source>
</reference>
<organism evidence="2 3">
    <name type="scientific">Nonomuraea africana</name>
    <dbReference type="NCBI Taxonomy" id="46171"/>
    <lineage>
        <taxon>Bacteria</taxon>
        <taxon>Bacillati</taxon>
        <taxon>Actinomycetota</taxon>
        <taxon>Actinomycetes</taxon>
        <taxon>Streptosporangiales</taxon>
        <taxon>Streptosporangiaceae</taxon>
        <taxon>Nonomuraea</taxon>
    </lineage>
</organism>
<dbReference type="Gene3D" id="3.30.420.10">
    <property type="entry name" value="Ribonuclease H-like superfamily/Ribonuclease H"/>
    <property type="match status" value="1"/>
</dbReference>
<dbReference type="Pfam" id="PF13683">
    <property type="entry name" value="rve_3"/>
    <property type="match status" value="1"/>
</dbReference>
<dbReference type="SUPFAM" id="SSF53098">
    <property type="entry name" value="Ribonuclease H-like"/>
    <property type="match status" value="1"/>
</dbReference>
<sequence length="105" mass="12197">MFDDIFAAVGITVLKTPPRTPRANCYAERWIRTVRAECTDRLLIYGERHLRAVPDEYIDHYNGHRPRQARGQRPPDHDELVVLMEGRIERRKVLGGAINEYLRAG</sequence>
<evidence type="ECO:0000313" key="3">
    <source>
        <dbReference type="Proteomes" id="UP000661607"/>
    </source>
</evidence>
<protein>
    <submittedName>
        <fullName evidence="2">Transposase InsO family protein</fullName>
    </submittedName>
</protein>
<dbReference type="RefSeq" id="WP_318781453.1">
    <property type="nucleotide sequence ID" value="NZ_BAAASY010000019.1"/>
</dbReference>
<name>A0ABR9K6T0_9ACTN</name>
<gene>
    <name evidence="2" type="ORF">H4W81_000280</name>
</gene>
<dbReference type="Proteomes" id="UP000661607">
    <property type="component" value="Unassembled WGS sequence"/>
</dbReference>
<keyword evidence="3" id="KW-1185">Reference proteome</keyword>